<gene>
    <name evidence="4" type="ORF">CXB51_037009</name>
</gene>
<dbReference type="Pfam" id="PF01535">
    <property type="entry name" value="PPR"/>
    <property type="match status" value="3"/>
</dbReference>
<dbReference type="Proteomes" id="UP000701853">
    <property type="component" value="Chromosome 13"/>
</dbReference>
<dbReference type="Pfam" id="PF12854">
    <property type="entry name" value="PPR_1"/>
    <property type="match status" value="2"/>
</dbReference>
<proteinExistence type="inferred from homology"/>
<feature type="repeat" description="PPR" evidence="3">
    <location>
        <begin position="413"/>
        <end position="447"/>
    </location>
</feature>
<feature type="repeat" description="PPR" evidence="3">
    <location>
        <begin position="378"/>
        <end position="412"/>
    </location>
</feature>
<dbReference type="PANTHER" id="PTHR47938:SF47">
    <property type="entry name" value="ADR149WP"/>
    <property type="match status" value="1"/>
</dbReference>
<protein>
    <recommendedName>
        <fullName evidence="6">Pentatricopeptide repeat-containing protein</fullName>
    </recommendedName>
</protein>
<evidence type="ECO:0000313" key="5">
    <source>
        <dbReference type="Proteomes" id="UP000701853"/>
    </source>
</evidence>
<dbReference type="AlphaFoldDB" id="A0A8J6CGV8"/>
<keyword evidence="5" id="KW-1185">Reference proteome</keyword>
<comment type="similarity">
    <text evidence="1">Belongs to the PPR family. P subfamily.</text>
</comment>
<sequence length="552" mass="62814">MPFSDAQYTIFMHFSLVLAKYSSNSFCPRGLGLKKQQLQNVGLIEYGSSLNLQHNIPLLLQSINEYQGGSRGYWTSAQLLHKYENRSQNILCSFRTLTSVNSLQGTSVSKNDYFTAIHHISNIVCREVHPERTLNRMNLSVNSELVFRVLHSCSNSPTESLHFFSWARSHYTPTSVEFEELVKILILHGKYESIWKTIQQILSCDTLSFIIEEYGKNGLMDQAVEVFNKSTNLGYKQTVSVYNSLLFALCEVKMFHGAFALIRRMIRKCEVPDKRTYTILVNGWCSSGKMKEAQDFLEDMSKKGFNPPVRGRDLLIEGLLNAGYLESAKKMVKRMTKEGFVPDIATFNSLVETISKIEEIDFCIDMYHSVCKLGLCPDINTYKILIPAASKVGRIDEAFRLLNNSVEQGYKPFPSLYAPIIKGLCRKGQFDDAFSFFGEMKIKGHAPNRPVYTMLITMCGRGGRFVEAANYLVEMTELGLAPISRCFDIVTDGLKNCGKHDLAKRIERLEVSLRLIQGIISPVEDDNSNTLHWKTTRWSLSLIQTLQDRRSY</sequence>
<evidence type="ECO:0000313" key="4">
    <source>
        <dbReference type="EMBL" id="KAG8472149.1"/>
    </source>
</evidence>
<evidence type="ECO:0000256" key="1">
    <source>
        <dbReference type="ARBA" id="ARBA00007626"/>
    </source>
</evidence>
<dbReference type="GO" id="GO:0003729">
    <property type="term" value="F:mRNA binding"/>
    <property type="evidence" value="ECO:0007669"/>
    <property type="project" value="TreeGrafter"/>
</dbReference>
<feature type="repeat" description="PPR" evidence="3">
    <location>
        <begin position="238"/>
        <end position="272"/>
    </location>
</feature>
<dbReference type="EMBL" id="JAHUZN010000013">
    <property type="protein sequence ID" value="KAG8472149.1"/>
    <property type="molecule type" value="Genomic_DNA"/>
</dbReference>
<dbReference type="NCBIfam" id="TIGR00756">
    <property type="entry name" value="PPR"/>
    <property type="match status" value="5"/>
</dbReference>
<name>A0A8J6CGV8_9ROSI</name>
<accession>A0A8J6CGV8</accession>
<comment type="caution">
    <text evidence="4">The sequence shown here is derived from an EMBL/GenBank/DDBJ whole genome shotgun (WGS) entry which is preliminary data.</text>
</comment>
<feature type="repeat" description="PPR" evidence="3">
    <location>
        <begin position="273"/>
        <end position="307"/>
    </location>
</feature>
<reference evidence="4 5" key="1">
    <citation type="journal article" date="2021" name="bioRxiv">
        <title>The Gossypium anomalum genome as a resource for cotton improvement and evolutionary analysis of hybrid incompatibility.</title>
        <authorList>
            <person name="Grover C.E."/>
            <person name="Yuan D."/>
            <person name="Arick M.A."/>
            <person name="Miller E.R."/>
            <person name="Hu G."/>
            <person name="Peterson D.G."/>
            <person name="Wendel J.F."/>
            <person name="Udall J.A."/>
        </authorList>
    </citation>
    <scope>NUCLEOTIDE SEQUENCE [LARGE SCALE GENOMIC DNA]</scope>
    <source>
        <strain evidence="4">JFW-Udall</strain>
        <tissue evidence="4">Leaf</tissue>
    </source>
</reference>
<dbReference type="Pfam" id="PF13041">
    <property type="entry name" value="PPR_2"/>
    <property type="match status" value="1"/>
</dbReference>
<keyword evidence="2" id="KW-0677">Repeat</keyword>
<dbReference type="InterPro" id="IPR002885">
    <property type="entry name" value="PPR_rpt"/>
</dbReference>
<dbReference type="PANTHER" id="PTHR47938">
    <property type="entry name" value="RESPIRATORY COMPLEX I CHAPERONE (CIA84), PUTATIVE (AFU_ORTHOLOGUE AFUA_2G06020)-RELATED"/>
    <property type="match status" value="1"/>
</dbReference>
<evidence type="ECO:0000256" key="3">
    <source>
        <dbReference type="PROSITE-ProRule" id="PRU00708"/>
    </source>
</evidence>
<evidence type="ECO:0008006" key="6">
    <source>
        <dbReference type="Google" id="ProtNLM"/>
    </source>
</evidence>
<dbReference type="InterPro" id="IPR011990">
    <property type="entry name" value="TPR-like_helical_dom_sf"/>
</dbReference>
<organism evidence="4 5">
    <name type="scientific">Gossypium anomalum</name>
    <dbReference type="NCBI Taxonomy" id="47600"/>
    <lineage>
        <taxon>Eukaryota</taxon>
        <taxon>Viridiplantae</taxon>
        <taxon>Streptophyta</taxon>
        <taxon>Embryophyta</taxon>
        <taxon>Tracheophyta</taxon>
        <taxon>Spermatophyta</taxon>
        <taxon>Magnoliopsida</taxon>
        <taxon>eudicotyledons</taxon>
        <taxon>Gunneridae</taxon>
        <taxon>Pentapetalae</taxon>
        <taxon>rosids</taxon>
        <taxon>malvids</taxon>
        <taxon>Malvales</taxon>
        <taxon>Malvaceae</taxon>
        <taxon>Malvoideae</taxon>
        <taxon>Gossypium</taxon>
    </lineage>
</organism>
<dbReference type="OrthoDB" id="185373at2759"/>
<feature type="repeat" description="PPR" evidence="3">
    <location>
        <begin position="448"/>
        <end position="482"/>
    </location>
</feature>
<evidence type="ECO:0000256" key="2">
    <source>
        <dbReference type="ARBA" id="ARBA00022737"/>
    </source>
</evidence>
<dbReference type="Gene3D" id="1.25.40.10">
    <property type="entry name" value="Tetratricopeptide repeat domain"/>
    <property type="match status" value="2"/>
</dbReference>
<dbReference type="PROSITE" id="PS51375">
    <property type="entry name" value="PPR"/>
    <property type="match status" value="5"/>
</dbReference>